<evidence type="ECO:0000256" key="3">
    <source>
        <dbReference type="ARBA" id="ARBA00023239"/>
    </source>
</evidence>
<accession>A0A916JV26</accession>
<dbReference type="InterPro" id="IPR050477">
    <property type="entry name" value="GrpII_AminoAcid_Decarb"/>
</dbReference>
<dbReference type="Proteomes" id="UP000693892">
    <property type="component" value="Unassembled WGS sequence"/>
</dbReference>
<dbReference type="GO" id="GO:0004398">
    <property type="term" value="F:histidine decarboxylase activity"/>
    <property type="evidence" value="ECO:0007669"/>
    <property type="project" value="UniProtKB-EC"/>
</dbReference>
<reference evidence="5" key="1">
    <citation type="submission" date="2021-06" db="EMBL/GenBank/DDBJ databases">
        <authorList>
            <person name="Criscuolo A."/>
        </authorList>
    </citation>
    <scope>NUCLEOTIDE SEQUENCE</scope>
    <source>
        <strain evidence="5">CIP111803</strain>
    </source>
</reference>
<evidence type="ECO:0000313" key="6">
    <source>
        <dbReference type="Proteomes" id="UP000693892"/>
    </source>
</evidence>
<keyword evidence="2 4" id="KW-0663">Pyridoxal phosphate</keyword>
<dbReference type="EC" id="4.1.1.22" evidence="5"/>
<comment type="cofactor">
    <cofactor evidence="1 4">
        <name>pyridoxal 5'-phosphate</name>
        <dbReference type="ChEBI" id="CHEBI:597326"/>
    </cofactor>
</comment>
<dbReference type="PANTHER" id="PTHR42735:SF4">
    <property type="entry name" value="PYRIDOXAL PHOSPHATE-DEPENDENT DECARBOXYLASE FAMILY PROTEIN"/>
    <property type="match status" value="1"/>
</dbReference>
<dbReference type="GO" id="GO:0019752">
    <property type="term" value="P:carboxylic acid metabolic process"/>
    <property type="evidence" value="ECO:0007669"/>
    <property type="project" value="InterPro"/>
</dbReference>
<comment type="caution">
    <text evidence="5">The sequence shown here is derived from an EMBL/GenBank/DDBJ whole genome shotgun (WGS) entry which is preliminary data.</text>
</comment>
<keyword evidence="3 5" id="KW-0456">Lyase</keyword>
<sequence>MSDVQEQTVALDPELVDAIVERAQQLLPLGSLWAAEGGAARADSPADGGSDADAREALAELGRRLGEMYPYGDVRYIGQILKPPHPVAWAANAVTALINPNNHALDGGPATAHLEKEAVADLARMFGMPQHLGHLTSSGTIANLEALFVARELRPEGVVLSSEAAHYTHKRMCALLRMEHETVPQDEGGRMDVEALERRLEQGGVSLVVATLGTTSLGALDPVHRILELGRRYGVRVHVDAAYGGFHVLLAGDDPTVDPAPFRALPEADSIVVDPHKHGLQAFGCGSVLFADPSVGSLYLHDSPYTYFTSDELHLGEISLECSRPGAPAAAFWATTRVLELTSGGLGAQLRRSREAATRIAAGLAAGRSSRLVVEPELDIVCYYPAAERASEISRASDRAFDLLAERGWHVAKLTVDVDWLRRSGAGIEADAETVTVLRSCVMKPEHLGIVDEFVETVEEVFSGLV</sequence>
<evidence type="ECO:0000256" key="4">
    <source>
        <dbReference type="PIRSR" id="PIRSR602129-50"/>
    </source>
</evidence>
<name>A0A916JV26_9MICO</name>
<keyword evidence="6" id="KW-1185">Reference proteome</keyword>
<evidence type="ECO:0000256" key="1">
    <source>
        <dbReference type="ARBA" id="ARBA00001933"/>
    </source>
</evidence>
<proteinExistence type="predicted"/>
<protein>
    <submittedName>
        <fullName evidence="5">Histidine decarboxylase</fullName>
        <ecNumber evidence="5">4.1.1.22</ecNumber>
    </submittedName>
</protein>
<dbReference type="PANTHER" id="PTHR42735">
    <property type="match status" value="1"/>
</dbReference>
<organism evidence="5 6">
    <name type="scientific">Leucobacter soli</name>
    <dbReference type="NCBI Taxonomy" id="2812850"/>
    <lineage>
        <taxon>Bacteria</taxon>
        <taxon>Bacillati</taxon>
        <taxon>Actinomycetota</taxon>
        <taxon>Actinomycetes</taxon>
        <taxon>Micrococcales</taxon>
        <taxon>Microbacteriaceae</taxon>
        <taxon>Leucobacter</taxon>
    </lineage>
</organism>
<feature type="modified residue" description="N6-(pyridoxal phosphate)lysine" evidence="4">
    <location>
        <position position="277"/>
    </location>
</feature>
<dbReference type="InterPro" id="IPR002129">
    <property type="entry name" value="PyrdxlP-dep_de-COase"/>
</dbReference>
<dbReference type="AlphaFoldDB" id="A0A916JV26"/>
<dbReference type="EMBL" id="CAJVAP010000003">
    <property type="protein sequence ID" value="CAG7600341.1"/>
    <property type="molecule type" value="Genomic_DNA"/>
</dbReference>
<gene>
    <name evidence="5" type="primary">hdc</name>
    <name evidence="5" type="ORF">LEUCIP111803_00379</name>
</gene>
<dbReference type="GO" id="GO:0030170">
    <property type="term" value="F:pyridoxal phosphate binding"/>
    <property type="evidence" value="ECO:0007669"/>
    <property type="project" value="InterPro"/>
</dbReference>
<evidence type="ECO:0000256" key="2">
    <source>
        <dbReference type="ARBA" id="ARBA00022898"/>
    </source>
</evidence>
<evidence type="ECO:0000313" key="5">
    <source>
        <dbReference type="EMBL" id="CAG7600341.1"/>
    </source>
</evidence>
<dbReference type="Pfam" id="PF00282">
    <property type="entry name" value="Pyridoxal_deC"/>
    <property type="match status" value="1"/>
</dbReference>